<name>A0A9J6Q2I7_9GAMM</name>
<reference evidence="1" key="1">
    <citation type="submission" date="2022-09" db="EMBL/GenBank/DDBJ databases">
        <title>Winslowiella arboricola sp. nov., isolated from bleeding cankers on broadleaf hosts.</title>
        <authorList>
            <person name="Brady C."/>
            <person name="Kaur S."/>
            <person name="Crampton B."/>
            <person name="Maddock D."/>
            <person name="Arnold D."/>
            <person name="Denman S."/>
        </authorList>
    </citation>
    <scope>NUCLEOTIDE SEQUENCE</scope>
    <source>
        <strain evidence="1">BAC 15a-03b</strain>
    </source>
</reference>
<gene>
    <name evidence="1" type="ORF">N5923_23545</name>
</gene>
<evidence type="ECO:0000313" key="1">
    <source>
        <dbReference type="EMBL" id="MCU5780471.1"/>
    </source>
</evidence>
<accession>A0A9J6Q2I7</accession>
<evidence type="ECO:0000313" key="2">
    <source>
        <dbReference type="Proteomes" id="UP001064262"/>
    </source>
</evidence>
<sequence>MKITIECSDITTRAGYRPGMMVAEIHDVTLQKFSDKELLGQIDIKEVFEWLNEQGYIVTQEAVA</sequence>
<dbReference type="RefSeq" id="WP_267144326.1">
    <property type="nucleotide sequence ID" value="NZ_JAODIL010000081.1"/>
</dbReference>
<proteinExistence type="predicted"/>
<keyword evidence="2" id="KW-1185">Reference proteome</keyword>
<comment type="caution">
    <text evidence="1">The sequence shown here is derived from an EMBL/GenBank/DDBJ whole genome shotgun (WGS) entry which is preliminary data.</text>
</comment>
<dbReference type="EMBL" id="JAODIM010000043">
    <property type="protein sequence ID" value="MCU5780471.1"/>
    <property type="molecule type" value="Genomic_DNA"/>
</dbReference>
<protein>
    <submittedName>
        <fullName evidence="1">Uncharacterized protein</fullName>
    </submittedName>
</protein>
<dbReference type="Proteomes" id="UP001064262">
    <property type="component" value="Unassembled WGS sequence"/>
</dbReference>
<dbReference type="AlphaFoldDB" id="A0A9J6Q2I7"/>
<organism evidence="1 2">
    <name type="scientific">Winslowiella arboricola</name>
    <dbReference type="NCBI Taxonomy" id="2978220"/>
    <lineage>
        <taxon>Bacteria</taxon>
        <taxon>Pseudomonadati</taxon>
        <taxon>Pseudomonadota</taxon>
        <taxon>Gammaproteobacteria</taxon>
        <taxon>Enterobacterales</taxon>
        <taxon>Erwiniaceae</taxon>
        <taxon>Winslowiella</taxon>
    </lineage>
</organism>